<dbReference type="SUPFAM" id="SSF53597">
    <property type="entry name" value="Dihydrofolate reductase-like"/>
    <property type="match status" value="1"/>
</dbReference>
<dbReference type="Pfam" id="PF01872">
    <property type="entry name" value="RibD_C"/>
    <property type="match status" value="1"/>
</dbReference>
<evidence type="ECO:0000313" key="2">
    <source>
        <dbReference type="EMBL" id="QPZ37713.1"/>
    </source>
</evidence>
<organism evidence="2 3">
    <name type="scientific">Paramicrobacterium chengjingii</name>
    <dbReference type="NCBI Taxonomy" id="2769067"/>
    <lineage>
        <taxon>Bacteria</taxon>
        <taxon>Bacillati</taxon>
        <taxon>Actinomycetota</taxon>
        <taxon>Actinomycetes</taxon>
        <taxon>Micrococcales</taxon>
        <taxon>Microbacteriaceae</taxon>
        <taxon>Paramicrobacterium</taxon>
    </lineage>
</organism>
<dbReference type="PANTHER" id="PTHR38011">
    <property type="entry name" value="DIHYDROFOLATE REDUCTASE FAMILY PROTEIN (AFU_ORTHOLOGUE AFUA_8G06820)"/>
    <property type="match status" value="1"/>
</dbReference>
<dbReference type="Proteomes" id="UP000662814">
    <property type="component" value="Chromosome"/>
</dbReference>
<name>A0ABX6YG37_9MICO</name>
<dbReference type="EMBL" id="CP061169">
    <property type="protein sequence ID" value="QPZ37713.1"/>
    <property type="molecule type" value="Genomic_DNA"/>
</dbReference>
<sequence>MTRIVYNTATSLNGFIADEQNSLDWLFAVESGEAPDHGAFMREVGVIVEGATTYEWVLSSTKLMEHPEKWSSFFGDHPTYVFTSRDLPIPEGADVRLVGGDVGEHLDDIVRAASGLDVWLVGGGELVGQFYDIGALDEIQVSIAPSALAGGAPLFPRATAPGDLELTEVKRYGGFAHLCYSVQPESD</sequence>
<dbReference type="InterPro" id="IPR002734">
    <property type="entry name" value="RibDG_C"/>
</dbReference>
<evidence type="ECO:0000313" key="3">
    <source>
        <dbReference type="Proteomes" id="UP000662814"/>
    </source>
</evidence>
<proteinExistence type="predicted"/>
<evidence type="ECO:0000259" key="1">
    <source>
        <dbReference type="Pfam" id="PF01872"/>
    </source>
</evidence>
<dbReference type="PANTHER" id="PTHR38011:SF11">
    <property type="entry name" value="2,5-DIAMINO-6-RIBOSYLAMINO-4(3H)-PYRIMIDINONE 5'-PHOSPHATE REDUCTASE"/>
    <property type="match status" value="1"/>
</dbReference>
<dbReference type="Gene3D" id="3.40.430.10">
    <property type="entry name" value="Dihydrofolate Reductase, subunit A"/>
    <property type="match status" value="1"/>
</dbReference>
<dbReference type="InterPro" id="IPR024072">
    <property type="entry name" value="DHFR-like_dom_sf"/>
</dbReference>
<dbReference type="InterPro" id="IPR050765">
    <property type="entry name" value="Riboflavin_Biosynth_HTPR"/>
</dbReference>
<reference evidence="2 3" key="1">
    <citation type="submission" date="2020-12" db="EMBL/GenBank/DDBJ databases">
        <title>Microbacterium sp. HY060.</title>
        <authorList>
            <person name="Zhou J."/>
        </authorList>
    </citation>
    <scope>NUCLEOTIDE SEQUENCE [LARGE SCALE GENOMIC DNA]</scope>
    <source>
        <strain evidence="2 3">HY60</strain>
    </source>
</reference>
<accession>A0ABX6YG37</accession>
<gene>
    <name evidence="2" type="ORF">HCR76_12915</name>
</gene>
<feature type="domain" description="Bacterial bifunctional deaminase-reductase C-terminal" evidence="1">
    <location>
        <begin position="4"/>
        <end position="173"/>
    </location>
</feature>
<protein>
    <submittedName>
        <fullName evidence="2">Dihydrofolate reductase</fullName>
    </submittedName>
</protein>
<dbReference type="RefSeq" id="WP_166991162.1">
    <property type="nucleotide sequence ID" value="NZ_CP061169.1"/>
</dbReference>
<keyword evidence="3" id="KW-1185">Reference proteome</keyword>